<accession>W7KU55</accession>
<proteinExistence type="predicted"/>
<dbReference type="AlphaFoldDB" id="W7KU55"/>
<organism evidence="1 2">
    <name type="scientific">Candidatus Aramenus sulfurataquae</name>
    <dbReference type="NCBI Taxonomy" id="1326980"/>
    <lineage>
        <taxon>Archaea</taxon>
        <taxon>Thermoproteota</taxon>
        <taxon>Thermoprotei</taxon>
        <taxon>Sulfolobales</taxon>
        <taxon>Sulfolobaceae</taxon>
        <taxon>Candidatus Aramenus</taxon>
    </lineage>
</organism>
<comment type="caution">
    <text evidence="1">The sequence shown here is derived from an EMBL/GenBank/DDBJ whole genome shotgun (WGS) entry which is preliminary data.</text>
</comment>
<name>W7KU55_9CREN</name>
<dbReference type="Gene3D" id="1.20.120.330">
    <property type="entry name" value="Nucleotidyltransferases domain 2"/>
    <property type="match status" value="1"/>
</dbReference>
<dbReference type="PANTHER" id="PTHR34237:SF4">
    <property type="entry name" value="PAREP1 FAMILY PROTEIN"/>
    <property type="match status" value="1"/>
</dbReference>
<evidence type="ECO:0008006" key="3">
    <source>
        <dbReference type="Google" id="ProtNLM"/>
    </source>
</evidence>
<dbReference type="Pfam" id="PF05942">
    <property type="entry name" value="PaREP1"/>
    <property type="match status" value="1"/>
</dbReference>
<dbReference type="PANTHER" id="PTHR34237">
    <property type="entry name" value="PAREP8-RELATED"/>
    <property type="match status" value="1"/>
</dbReference>
<dbReference type="Proteomes" id="UP000054284">
    <property type="component" value="Unassembled WGS sequence"/>
</dbReference>
<dbReference type="EMBL" id="ASRH01000008">
    <property type="protein sequence ID" value="EWG06771.1"/>
    <property type="molecule type" value="Genomic_DNA"/>
</dbReference>
<sequence>MGESSKILTAADVLVEEADELLSKGDIVQASEKYYKAAEESIKLLVKILDIKEIMEKVEK</sequence>
<evidence type="ECO:0000313" key="2">
    <source>
        <dbReference type="Proteomes" id="UP000054284"/>
    </source>
</evidence>
<gene>
    <name evidence="1" type="ORF">ASUL_08134</name>
</gene>
<protein>
    <recommendedName>
        <fullName evidence="3">HEPN domain-containing protein</fullName>
    </recommendedName>
</protein>
<keyword evidence="2" id="KW-1185">Reference proteome</keyword>
<reference evidence="1 2" key="1">
    <citation type="journal article" date="2014" name="Genome Announc.">
        <title>Draft Genome Sequence of the Sulfolobales Archaeon AZ1, Obtained through Metagenomic Analysis of a Mexican Hot Spring.</title>
        <authorList>
            <person name="Servin-Garciduenas L.E."/>
            <person name="Martinez-Romero E."/>
        </authorList>
    </citation>
    <scope>NUCLEOTIDE SEQUENCE [LARGE SCALE GENOMIC DNA]</scope>
    <source>
        <strain evidence="1">AZ1-illumnia</strain>
    </source>
</reference>
<dbReference type="InterPro" id="IPR010268">
    <property type="entry name" value="PaREP1"/>
</dbReference>
<feature type="non-terminal residue" evidence="1">
    <location>
        <position position="60"/>
    </location>
</feature>
<evidence type="ECO:0000313" key="1">
    <source>
        <dbReference type="EMBL" id="EWG06771.1"/>
    </source>
</evidence>